<keyword evidence="3" id="KW-0812">Transmembrane</keyword>
<protein>
    <submittedName>
        <fullName evidence="4">Uncharacterized protein</fullName>
    </submittedName>
</protein>
<dbReference type="RefSeq" id="XP_016507665.1">
    <property type="nucleotide sequence ID" value="XM_016652179.1"/>
</dbReference>
<keyword evidence="3" id="KW-0472">Membrane</keyword>
<evidence type="ECO:0000256" key="1">
    <source>
        <dbReference type="SAM" id="Coils"/>
    </source>
</evidence>
<evidence type="ECO:0000256" key="2">
    <source>
        <dbReference type="SAM" id="MobiDB-lite"/>
    </source>
</evidence>
<dbReference type="KEGG" id="nta:107825329"/>
<reference evidence="4" key="1">
    <citation type="submission" date="2025-08" db="UniProtKB">
        <authorList>
            <consortium name="RefSeq"/>
        </authorList>
    </citation>
    <scope>IDENTIFICATION</scope>
</reference>
<keyword evidence="3" id="KW-1133">Transmembrane helix</keyword>
<feature type="coiled-coil region" evidence="1">
    <location>
        <begin position="146"/>
        <end position="243"/>
    </location>
</feature>
<evidence type="ECO:0000256" key="3">
    <source>
        <dbReference type="SAM" id="Phobius"/>
    </source>
</evidence>
<dbReference type="OrthoDB" id="10255522at2759"/>
<feature type="transmembrane region" description="Helical" evidence="3">
    <location>
        <begin position="368"/>
        <end position="390"/>
    </location>
</feature>
<dbReference type="AlphaFoldDB" id="A0A1S4D2K6"/>
<dbReference type="PaxDb" id="4097-A0A1S4D2K6"/>
<accession>A0A1S4D2K6</accession>
<evidence type="ECO:0000313" key="4">
    <source>
        <dbReference type="RefSeq" id="XP_016507665.1"/>
    </source>
</evidence>
<name>A0A1S4D2K6_TOBAC</name>
<keyword evidence="1" id="KW-0175">Coiled coil</keyword>
<feature type="region of interest" description="Disordered" evidence="2">
    <location>
        <begin position="1"/>
        <end position="94"/>
    </location>
</feature>
<sequence length="392" mass="44399">MPFPEKWNMSRFPKDVEMRSPSSDDDVFTEPPASKQDKEKKRKKTSSSPDPEKDKPKRRLGKELPSWRGGEADPQQFRETDAAGVEASQAAGNASKEELGVIEIAKSPSFMKSMFIEAQTAKECLAEGLMERMTLSVASIFHHEAFLSYRDDLKQLEAEVRELTEKRDASNLLNEQLEGEAKNLRAELEVARKDHADLVELVKVFEVSDDEFYSVTDGQNPQLRAAKERVEVQTKKVEELQSRPGSAFLDRDNFAKEIKMTKSEVAMVKAEADEMVAQYKADAEADQDQSKNIAEHMKWQSRRQALEEIHARGFDLSAEIENAKVFEAETRKLAFPKEEDSEDSSRPKVEKTPGIPVMRRAPAKIKPLKCLSLILSFFFLYLVLSVEAVLPL</sequence>
<gene>
    <name evidence="4" type="primary">LOC107825329</name>
</gene>
<organism evidence="4">
    <name type="scientific">Nicotiana tabacum</name>
    <name type="common">Common tobacco</name>
    <dbReference type="NCBI Taxonomy" id="4097"/>
    <lineage>
        <taxon>Eukaryota</taxon>
        <taxon>Viridiplantae</taxon>
        <taxon>Streptophyta</taxon>
        <taxon>Embryophyta</taxon>
        <taxon>Tracheophyta</taxon>
        <taxon>Spermatophyta</taxon>
        <taxon>Magnoliopsida</taxon>
        <taxon>eudicotyledons</taxon>
        <taxon>Gunneridae</taxon>
        <taxon>Pentapetalae</taxon>
        <taxon>asterids</taxon>
        <taxon>lamiids</taxon>
        <taxon>Solanales</taxon>
        <taxon>Solanaceae</taxon>
        <taxon>Nicotianoideae</taxon>
        <taxon>Nicotianeae</taxon>
        <taxon>Nicotiana</taxon>
    </lineage>
</organism>
<proteinExistence type="predicted"/>